<dbReference type="EMBL" id="JAUSRD010000004">
    <property type="protein sequence ID" value="MDP9893260.1"/>
    <property type="molecule type" value="Genomic_DNA"/>
</dbReference>
<accession>A0AAW8CSH2</accession>
<reference evidence="1" key="1">
    <citation type="submission" date="2023-07" db="EMBL/GenBank/DDBJ databases">
        <title>Sorghum-associated microbial communities from plants grown in Nebraska, USA.</title>
        <authorList>
            <person name="Schachtman D."/>
        </authorList>
    </citation>
    <scope>NUCLEOTIDE SEQUENCE</scope>
    <source>
        <strain evidence="1">DS3754</strain>
    </source>
</reference>
<gene>
    <name evidence="1" type="ORF">J2W31_002371</name>
</gene>
<evidence type="ECO:0000313" key="1">
    <source>
        <dbReference type="EMBL" id="MDP9893260.1"/>
    </source>
</evidence>
<name>A0AAW8CSH2_9BURK</name>
<dbReference type="RefSeq" id="WP_307684881.1">
    <property type="nucleotide sequence ID" value="NZ_JAUSRD010000004.1"/>
</dbReference>
<dbReference type="Gene3D" id="1.20.5.2050">
    <property type="match status" value="1"/>
</dbReference>
<protein>
    <recommendedName>
        <fullName evidence="3">AP2 domain-containing protein</fullName>
    </recommendedName>
</protein>
<evidence type="ECO:0008006" key="3">
    <source>
        <dbReference type="Google" id="ProtNLM"/>
    </source>
</evidence>
<sequence>MPKGVPNSADMYGIYSRPWGFEVSIVRAGVRYREGFGQASYGGASQALLHAQRWRDALVKSLPPPTRRSRAEKLRPNNKTGVPGVFRLLSAHGKMLGWLAKTYIAHDQILRALFLAGDQGSAARSMAIRERERQLAQMSGLAKVHPAEEAIRNAPSQPIEGLSPKRSPSEIVRKNNRSGISGVTFKAPRPRHPGYWMAITYIAGRGTVSKAFSVAAHGHDKARALAVAERRRQLEQKRRERLAA</sequence>
<dbReference type="Proteomes" id="UP001242045">
    <property type="component" value="Unassembled WGS sequence"/>
</dbReference>
<evidence type="ECO:0000313" key="2">
    <source>
        <dbReference type="Proteomes" id="UP001242045"/>
    </source>
</evidence>
<organism evidence="1 2">
    <name type="scientific">Variovorax boronicumulans</name>
    <dbReference type="NCBI Taxonomy" id="436515"/>
    <lineage>
        <taxon>Bacteria</taxon>
        <taxon>Pseudomonadati</taxon>
        <taxon>Pseudomonadota</taxon>
        <taxon>Betaproteobacteria</taxon>
        <taxon>Burkholderiales</taxon>
        <taxon>Comamonadaceae</taxon>
        <taxon>Variovorax</taxon>
    </lineage>
</organism>
<dbReference type="AlphaFoldDB" id="A0AAW8CSH2"/>
<comment type="caution">
    <text evidence="1">The sequence shown here is derived from an EMBL/GenBank/DDBJ whole genome shotgun (WGS) entry which is preliminary data.</text>
</comment>
<proteinExistence type="predicted"/>